<evidence type="ECO:0000256" key="2">
    <source>
        <dbReference type="ARBA" id="ARBA00022833"/>
    </source>
</evidence>
<evidence type="ECO:0000313" key="8">
    <source>
        <dbReference type="Proteomes" id="UP000567885"/>
    </source>
</evidence>
<dbReference type="GO" id="GO:0003677">
    <property type="term" value="F:DNA binding"/>
    <property type="evidence" value="ECO:0007669"/>
    <property type="project" value="UniProtKB-KW"/>
</dbReference>
<dbReference type="PANTHER" id="PTHR36206:SF4">
    <property type="entry name" value="HYPOTHETICAL CONSERVED PROTEIN (EUROFUNG)-RELATED"/>
    <property type="match status" value="1"/>
</dbReference>
<accession>A0A8H5T874</accession>
<proteinExistence type="predicted"/>
<dbReference type="GO" id="GO:0046872">
    <property type="term" value="F:metal ion binding"/>
    <property type="evidence" value="ECO:0007669"/>
    <property type="project" value="UniProtKB-KW"/>
</dbReference>
<keyword evidence="3" id="KW-0805">Transcription regulation</keyword>
<comment type="caution">
    <text evidence="7">The sequence shown here is derived from an EMBL/GenBank/DDBJ whole genome shotgun (WGS) entry which is preliminary data.</text>
</comment>
<reference evidence="7 8" key="1">
    <citation type="submission" date="2020-05" db="EMBL/GenBank/DDBJ databases">
        <title>Identification and distribution of gene clusters putatively required for synthesis of sphingolipid metabolism inhibitors in phylogenetically diverse species of the filamentous fungus Fusarium.</title>
        <authorList>
            <person name="Kim H.-S."/>
            <person name="Busman M."/>
            <person name="Brown D.W."/>
            <person name="Divon H."/>
            <person name="Uhlig S."/>
            <person name="Proctor R.H."/>
        </authorList>
    </citation>
    <scope>NUCLEOTIDE SEQUENCE [LARGE SCALE GENOMIC DNA]</scope>
    <source>
        <strain evidence="7 8">NRRL 20693</strain>
    </source>
</reference>
<evidence type="ECO:0000256" key="6">
    <source>
        <dbReference type="ARBA" id="ARBA00023242"/>
    </source>
</evidence>
<evidence type="ECO:0000256" key="3">
    <source>
        <dbReference type="ARBA" id="ARBA00023015"/>
    </source>
</evidence>
<keyword evidence="1" id="KW-0479">Metal-binding</keyword>
<keyword evidence="2" id="KW-0862">Zinc</keyword>
<keyword evidence="5" id="KW-0804">Transcription</keyword>
<organism evidence="7 8">
    <name type="scientific">Fusarium heterosporum</name>
    <dbReference type="NCBI Taxonomy" id="42747"/>
    <lineage>
        <taxon>Eukaryota</taxon>
        <taxon>Fungi</taxon>
        <taxon>Dikarya</taxon>
        <taxon>Ascomycota</taxon>
        <taxon>Pezizomycotina</taxon>
        <taxon>Sordariomycetes</taxon>
        <taxon>Hypocreomycetidae</taxon>
        <taxon>Hypocreales</taxon>
        <taxon>Nectriaceae</taxon>
        <taxon>Fusarium</taxon>
        <taxon>Fusarium heterosporum species complex</taxon>
    </lineage>
</organism>
<evidence type="ECO:0000256" key="4">
    <source>
        <dbReference type="ARBA" id="ARBA00023125"/>
    </source>
</evidence>
<evidence type="ECO:0000313" key="7">
    <source>
        <dbReference type="EMBL" id="KAF5664806.1"/>
    </source>
</evidence>
<gene>
    <name evidence="7" type="ORF">FHETE_6921</name>
</gene>
<keyword evidence="6" id="KW-0539">Nucleus</keyword>
<dbReference type="EMBL" id="JAAGWQ010000131">
    <property type="protein sequence ID" value="KAF5664806.1"/>
    <property type="molecule type" value="Genomic_DNA"/>
</dbReference>
<evidence type="ECO:0000256" key="1">
    <source>
        <dbReference type="ARBA" id="ARBA00022723"/>
    </source>
</evidence>
<keyword evidence="4" id="KW-0238">DNA-binding</keyword>
<dbReference type="InterPro" id="IPR052360">
    <property type="entry name" value="Transcr_Regulatory_Proteins"/>
</dbReference>
<protein>
    <submittedName>
        <fullName evidence="7">Transcriptional regulatory</fullName>
    </submittedName>
</protein>
<keyword evidence="8" id="KW-1185">Reference proteome</keyword>
<dbReference type="OrthoDB" id="2593732at2759"/>
<sequence length="465" mass="52252">MALKVSIDHRSTSPTSLLAPLPSITSYSIPFRVPGSQRDRHMLHYFCVQGSNDISGFLNCDFWSQTVLQESHQDPTVRQALVAMSSIHLHYSTPGTSENSVVSTEILAQYGKALRSMKMRLSKPSQDTVKVALICCIMFYCCEGALGSRDAALQHLRNGLNLLIATKNDPREKILWDIQTISSVFERLDMQASFFEDDRTPVLTLPELRPGETKPGTFTFEDKFARIQDAQQSLVRLQAWLYHFVDKNADFHDEAMDSLPLSIVQEKAVIMEAYDSWITAAKHLEAEVPNDTEYLEGIKTLLVQYHICRMIMESKFPNDPQVFGASPNPSAHKVLDLAQALLHPKVLSEESFKVRERSRPKYSLETGVVAPLFALALKCSDESVAIRATQMLGSLQRREGLYDSQTMARIIAALKDTRDQEMCIKQQFNGESKEVTALEYHLPSSYLGGGIDKLLSSMDLVRLVN</sequence>
<dbReference type="Pfam" id="PF11951">
    <property type="entry name" value="Fungal_trans_2"/>
    <property type="match status" value="1"/>
</dbReference>
<dbReference type="PANTHER" id="PTHR36206">
    <property type="entry name" value="ASPERCRYPTIN BIOSYNTHESIS CLUSTER-SPECIFIC TRANSCRIPTION REGULATOR ATNN-RELATED"/>
    <property type="match status" value="1"/>
</dbReference>
<evidence type="ECO:0000256" key="5">
    <source>
        <dbReference type="ARBA" id="ARBA00023163"/>
    </source>
</evidence>
<name>A0A8H5T874_FUSHE</name>
<dbReference type="Proteomes" id="UP000567885">
    <property type="component" value="Unassembled WGS sequence"/>
</dbReference>
<dbReference type="AlphaFoldDB" id="A0A8H5T874"/>
<dbReference type="InterPro" id="IPR021858">
    <property type="entry name" value="Fun_TF"/>
</dbReference>